<dbReference type="PROSITE" id="PS51257">
    <property type="entry name" value="PROKAR_LIPOPROTEIN"/>
    <property type="match status" value="1"/>
</dbReference>
<dbReference type="InterPro" id="IPR029052">
    <property type="entry name" value="Metallo-depent_PP-like"/>
</dbReference>
<feature type="signal peptide" evidence="1">
    <location>
        <begin position="1"/>
        <end position="20"/>
    </location>
</feature>
<sequence>MKIFTMFLVPMIVLTLASCASLIGAPSHLESVPDGQIQNTAKERVLFIADNQEHMLLGKPLRSMSWLTENTVTSVAIRSPLANIGGLNLFRSELKFGASQDSTLTVHLGDASDISCPDELTKTFDTLDQNAPGQWFIAMGNHDGLLAGTYSNYQPQHNFENRSSIHVTPPIEGLKSVTRAWVNACISPENYADPERANILTKGDAIRLYTNRLKSRAGAVVTALPSEVIAFRNTTSEVTCSVEKISLPTEKFESISRICPRTQVSGKSTWVGPYASFIIQKIELGKTRLVLIDTSYYESPTLKNVGLKGSLSAAQRNRQEFLFGGVDRGAVISAGHHPFKDLPEKDQEWLAQHSTRYVSGHAHTSAELISHNFRGLSVSELNIGSALDYPPQIVLMDVGDDRSSFRVAGANIEETNWPAFLEVCESNRSDWRLDEKNYTEYTRGSYISNIIRSLEAASNAAPVKLSTKVPDGTSVADWSKLNHILNEIQNSSDPYWACQAYYASEATSYERGWVEKLGAFFSYRSPKGENAAGSRLAF</sequence>
<protein>
    <recommendedName>
        <fullName evidence="4">Calcineurin-like phosphoesterase domain-containing protein</fullName>
    </recommendedName>
</protein>
<evidence type="ECO:0000313" key="3">
    <source>
        <dbReference type="Proteomes" id="UP001557485"/>
    </source>
</evidence>
<reference evidence="2 3" key="1">
    <citation type="journal article" date="2011" name="Int. J. Syst. Evol. Microbiol.">
        <title>Zhongshania antarctica gen. nov., sp. nov. and Zhongshania guokunii sp. nov., gammaproteobacteria respectively isolated from coastal attached (fast) ice and surface seawater of the Antarctic.</title>
        <authorList>
            <person name="Li H.J."/>
            <person name="Zhang X.Y."/>
            <person name="Chen C.X."/>
            <person name="Zhang Y.J."/>
            <person name="Gao Z.M."/>
            <person name="Yu Y."/>
            <person name="Chen X.L."/>
            <person name="Chen B."/>
            <person name="Zhang Y.Z."/>
        </authorList>
    </citation>
    <scope>NUCLEOTIDE SEQUENCE [LARGE SCALE GENOMIC DNA]</scope>
    <source>
        <strain evidence="2 3">ZS6-22T</strain>
    </source>
</reference>
<comment type="caution">
    <text evidence="2">The sequence shown here is derived from an EMBL/GenBank/DDBJ whole genome shotgun (WGS) entry which is preliminary data.</text>
</comment>
<dbReference type="RefSeq" id="WP_368380452.1">
    <property type="nucleotide sequence ID" value="NZ_JBFRYA010000003.1"/>
</dbReference>
<feature type="chain" id="PRO_5045729114" description="Calcineurin-like phosphoesterase domain-containing protein" evidence="1">
    <location>
        <begin position="21"/>
        <end position="538"/>
    </location>
</feature>
<evidence type="ECO:0000256" key="1">
    <source>
        <dbReference type="SAM" id="SignalP"/>
    </source>
</evidence>
<organism evidence="2 3">
    <name type="scientific">Zhongshania guokunii</name>
    <dbReference type="NCBI Taxonomy" id="641783"/>
    <lineage>
        <taxon>Bacteria</taxon>
        <taxon>Pseudomonadati</taxon>
        <taxon>Pseudomonadota</taxon>
        <taxon>Gammaproteobacteria</taxon>
        <taxon>Cellvibrionales</taxon>
        <taxon>Spongiibacteraceae</taxon>
        <taxon>Zhongshania</taxon>
    </lineage>
</organism>
<keyword evidence="3" id="KW-1185">Reference proteome</keyword>
<proteinExistence type="predicted"/>
<dbReference type="Proteomes" id="UP001557485">
    <property type="component" value="Unassembled WGS sequence"/>
</dbReference>
<dbReference type="EMBL" id="JBFRYA010000003">
    <property type="protein sequence ID" value="MEX1668156.1"/>
    <property type="molecule type" value="Genomic_DNA"/>
</dbReference>
<dbReference type="SUPFAM" id="SSF56300">
    <property type="entry name" value="Metallo-dependent phosphatases"/>
    <property type="match status" value="1"/>
</dbReference>
<name>A0ABV3U3X9_9GAMM</name>
<accession>A0ABV3U3X9</accession>
<keyword evidence="1" id="KW-0732">Signal</keyword>
<evidence type="ECO:0000313" key="2">
    <source>
        <dbReference type="EMBL" id="MEX1668156.1"/>
    </source>
</evidence>
<evidence type="ECO:0008006" key="4">
    <source>
        <dbReference type="Google" id="ProtNLM"/>
    </source>
</evidence>
<gene>
    <name evidence="2" type="ORF">AB4876_04485</name>
</gene>